<dbReference type="Proteomes" id="UP000596192">
    <property type="component" value="Chromosome"/>
</dbReference>
<protein>
    <submittedName>
        <fullName evidence="1">Uncharacterized protein</fullName>
    </submittedName>
</protein>
<dbReference type="RefSeq" id="WP_198867911.1">
    <property type="nucleotide sequence ID" value="NZ_CP066310.1"/>
</dbReference>
<proteinExistence type="predicted"/>
<organism evidence="1 2">
    <name type="scientific">Azotobacter chroococcum</name>
    <dbReference type="NCBI Taxonomy" id="353"/>
    <lineage>
        <taxon>Bacteria</taxon>
        <taxon>Pseudomonadati</taxon>
        <taxon>Pseudomonadota</taxon>
        <taxon>Gammaproteobacteria</taxon>
        <taxon>Pseudomonadales</taxon>
        <taxon>Pseudomonadaceae</taxon>
        <taxon>Azotobacter</taxon>
    </lineage>
</organism>
<gene>
    <name evidence="1" type="ORF">GKQ51_10405</name>
</gene>
<reference evidence="1 2" key="1">
    <citation type="submission" date="2020-12" db="EMBL/GenBank/DDBJ databases">
        <title>Genomic Analysis and Response surface optimization of nitrogen-fixing conditions for A. chroococcum strain HR1, Isolation from rhizosphere soil.</title>
        <authorList>
            <person name="Li J."/>
            <person name="Yang H."/>
            <person name="Liu H."/>
            <person name="Wang C."/>
            <person name="Tian Y."/>
            <person name="Lu X.Y."/>
        </authorList>
    </citation>
    <scope>NUCLEOTIDE SEQUENCE [LARGE SCALE GENOMIC DNA]</scope>
    <source>
        <strain evidence="1 2">HR1</strain>
    </source>
</reference>
<sequence length="135" mass="15209">MFGHIEPHLERAAFRIGDLNKLGTHTKGYLVAYLQIAAIERQAVLGPAGQRDGDARTTERFDEALQERHFRRADKAGDKLLYWMVIELWQAARSLGLMDASLLLFTPLPIMRSAYFYLSCVPHPTNQGHSMGKPG</sequence>
<name>A0AAP9YJZ6_9GAMM</name>
<dbReference type="AlphaFoldDB" id="A0AAP9YJZ6"/>
<dbReference type="EMBL" id="CP066310">
    <property type="protein sequence ID" value="QQE90634.1"/>
    <property type="molecule type" value="Genomic_DNA"/>
</dbReference>
<accession>A0AAP9YJZ6</accession>
<evidence type="ECO:0000313" key="2">
    <source>
        <dbReference type="Proteomes" id="UP000596192"/>
    </source>
</evidence>
<evidence type="ECO:0000313" key="1">
    <source>
        <dbReference type="EMBL" id="QQE90634.1"/>
    </source>
</evidence>